<evidence type="ECO:0000313" key="9">
    <source>
        <dbReference type="EMBL" id="TCD15188.1"/>
    </source>
</evidence>
<dbReference type="GO" id="GO:0008324">
    <property type="term" value="F:monoatomic cation transmembrane transporter activity"/>
    <property type="evidence" value="ECO:0007669"/>
    <property type="project" value="InterPro"/>
</dbReference>
<dbReference type="InterPro" id="IPR050291">
    <property type="entry name" value="CDF_Transporter"/>
</dbReference>
<feature type="transmembrane region" description="Helical" evidence="7">
    <location>
        <begin position="31"/>
        <end position="51"/>
    </location>
</feature>
<keyword evidence="10" id="KW-1185">Reference proteome</keyword>
<keyword evidence="4 7" id="KW-0812">Transmembrane</keyword>
<dbReference type="Gene3D" id="1.20.1510.10">
    <property type="entry name" value="Cation efflux protein transmembrane domain"/>
    <property type="match status" value="1"/>
</dbReference>
<dbReference type="PANTHER" id="PTHR43840:SF15">
    <property type="entry name" value="MITOCHONDRIAL METAL TRANSPORTER 1-RELATED"/>
    <property type="match status" value="1"/>
</dbReference>
<evidence type="ECO:0000256" key="7">
    <source>
        <dbReference type="SAM" id="Phobius"/>
    </source>
</evidence>
<evidence type="ECO:0000313" key="10">
    <source>
        <dbReference type="Proteomes" id="UP000291301"/>
    </source>
</evidence>
<feature type="domain" description="Cation efflux protein transmembrane" evidence="8">
    <location>
        <begin position="37"/>
        <end position="233"/>
    </location>
</feature>
<comment type="caution">
    <text evidence="9">The sequence shown here is derived from an EMBL/GenBank/DDBJ whole genome shotgun (WGS) entry which is preliminary data.</text>
</comment>
<evidence type="ECO:0000256" key="5">
    <source>
        <dbReference type="ARBA" id="ARBA00022989"/>
    </source>
</evidence>
<proteinExistence type="inferred from homology"/>
<comment type="similarity">
    <text evidence="2">Belongs to the cation diffusion facilitator (CDF) transporter (TC 2.A.4) family.</text>
</comment>
<feature type="transmembrane region" description="Helical" evidence="7">
    <location>
        <begin position="57"/>
        <end position="75"/>
    </location>
</feature>
<feature type="transmembrane region" description="Helical" evidence="7">
    <location>
        <begin position="96"/>
        <end position="114"/>
    </location>
</feature>
<evidence type="ECO:0000256" key="3">
    <source>
        <dbReference type="ARBA" id="ARBA00022448"/>
    </source>
</evidence>
<keyword evidence="3" id="KW-0813">Transport</keyword>
<dbReference type="AlphaFoldDB" id="A0A4R0PEW8"/>
<dbReference type="Pfam" id="PF01545">
    <property type="entry name" value="Cation_efflux"/>
    <property type="match status" value="1"/>
</dbReference>
<name>A0A4R0PEW8_9HYPH</name>
<dbReference type="RefSeq" id="WP_131566966.1">
    <property type="nucleotide sequence ID" value="NZ_JAINFK010000004.1"/>
</dbReference>
<dbReference type="SUPFAM" id="SSF161111">
    <property type="entry name" value="Cation efflux protein transmembrane domain-like"/>
    <property type="match status" value="1"/>
</dbReference>
<protein>
    <submittedName>
        <fullName evidence="9">Cation diffusion facilitator family transporter</fullName>
    </submittedName>
</protein>
<organism evidence="9 10">
    <name type="scientific">Oricola cellulosilytica</name>
    <dbReference type="NCBI Taxonomy" id="1429082"/>
    <lineage>
        <taxon>Bacteria</taxon>
        <taxon>Pseudomonadati</taxon>
        <taxon>Pseudomonadota</taxon>
        <taxon>Alphaproteobacteria</taxon>
        <taxon>Hyphomicrobiales</taxon>
        <taxon>Ahrensiaceae</taxon>
        <taxon>Oricola</taxon>
    </lineage>
</organism>
<evidence type="ECO:0000256" key="6">
    <source>
        <dbReference type="ARBA" id="ARBA00023136"/>
    </source>
</evidence>
<sequence>MLVDRVLGTAQRANLPPELEEEARRAVRLELWTIFFLVTIVIVMFFTMGSSQAMKTAWIEDALSLLPPILFLVAIRLERRQPNPAFPFGYHRFGSLAFFAAACALAAMGGYLLYEAVVTLIRQEHPTIGSVQILGRDIWLGWLMMAALAYSVVPPVILGRMKRRPAHRLADKILHTDSQMNAADWQTGVAGMAGIAGIAFGFWWADAAAAGIISFSILKDGFDNVRIAFAELLDGAPRKLDSSDTHPAAEKIRNELQRRYPGREVRVRETGRHMRAVIVPGLAAELNRELRDELAGSKDGWRLIEASRALDDAAG</sequence>
<feature type="transmembrane region" description="Helical" evidence="7">
    <location>
        <begin position="139"/>
        <end position="158"/>
    </location>
</feature>
<accession>A0A4R0PEW8</accession>
<dbReference type="PANTHER" id="PTHR43840">
    <property type="entry name" value="MITOCHONDRIAL METAL TRANSPORTER 1-RELATED"/>
    <property type="match status" value="1"/>
</dbReference>
<evidence type="ECO:0000259" key="8">
    <source>
        <dbReference type="Pfam" id="PF01545"/>
    </source>
</evidence>
<dbReference type="InterPro" id="IPR002524">
    <property type="entry name" value="Cation_efflux"/>
</dbReference>
<dbReference type="InterPro" id="IPR027469">
    <property type="entry name" value="Cation_efflux_TMD_sf"/>
</dbReference>
<dbReference type="OrthoDB" id="9806522at2"/>
<gene>
    <name evidence="9" type="ORF">E0D97_06480</name>
</gene>
<dbReference type="EMBL" id="SJST01000002">
    <property type="protein sequence ID" value="TCD15188.1"/>
    <property type="molecule type" value="Genomic_DNA"/>
</dbReference>
<evidence type="ECO:0000256" key="2">
    <source>
        <dbReference type="ARBA" id="ARBA00008114"/>
    </source>
</evidence>
<evidence type="ECO:0000256" key="4">
    <source>
        <dbReference type="ARBA" id="ARBA00022692"/>
    </source>
</evidence>
<dbReference type="Proteomes" id="UP000291301">
    <property type="component" value="Unassembled WGS sequence"/>
</dbReference>
<comment type="subcellular location">
    <subcellularLocation>
        <location evidence="1">Membrane</location>
        <topology evidence="1">Multi-pass membrane protein</topology>
    </subcellularLocation>
</comment>
<reference evidence="9 10" key="1">
    <citation type="journal article" date="2015" name="Antonie Van Leeuwenhoek">
        <title>Oricola cellulosilytica gen. nov., sp. nov., a cellulose-degrading bacterium of the family Phyllobacteriaceae isolated from surface seashore water, and emended descriptions of Mesorhizobium loti and Phyllobacterium myrsinacearum.</title>
        <authorList>
            <person name="Hameed A."/>
            <person name="Shahina M."/>
            <person name="Lai W.A."/>
            <person name="Lin S.Y."/>
            <person name="Young L.S."/>
            <person name="Liu Y.C."/>
            <person name="Hsu Y.H."/>
            <person name="Young C.C."/>
        </authorList>
    </citation>
    <scope>NUCLEOTIDE SEQUENCE [LARGE SCALE GENOMIC DNA]</scope>
    <source>
        <strain evidence="9 10">KCTC 52183</strain>
    </source>
</reference>
<dbReference type="GO" id="GO:0016020">
    <property type="term" value="C:membrane"/>
    <property type="evidence" value="ECO:0007669"/>
    <property type="project" value="UniProtKB-SubCell"/>
</dbReference>
<evidence type="ECO:0000256" key="1">
    <source>
        <dbReference type="ARBA" id="ARBA00004141"/>
    </source>
</evidence>
<dbReference type="NCBIfam" id="TIGR01297">
    <property type="entry name" value="CDF"/>
    <property type="match status" value="1"/>
</dbReference>
<keyword evidence="5 7" id="KW-1133">Transmembrane helix</keyword>
<dbReference type="InterPro" id="IPR058533">
    <property type="entry name" value="Cation_efflux_TM"/>
</dbReference>
<keyword evidence="6 7" id="KW-0472">Membrane</keyword>